<reference evidence="2" key="1">
    <citation type="submission" date="2023-06" db="EMBL/GenBank/DDBJ databases">
        <title>Multi-omics analyses reveal the molecular pathogenesis toolkit of Lasiodiplodia hormozganensis, a cross-kingdom pathogen.</title>
        <authorList>
            <person name="Felix C."/>
            <person name="Meneses R."/>
            <person name="Goncalves M.F.M."/>
            <person name="Tilleman L."/>
            <person name="Duarte A.S."/>
            <person name="Jorrin-Novo J.V."/>
            <person name="Van De Peer Y."/>
            <person name="Deforce D."/>
            <person name="Van Nieuwerburgh F."/>
            <person name="Esteves A.C."/>
            <person name="Alves A."/>
        </authorList>
    </citation>
    <scope>NUCLEOTIDE SEQUENCE</scope>
    <source>
        <strain evidence="2">CBS 339.90</strain>
    </source>
</reference>
<dbReference type="EMBL" id="JAUJDW010000059">
    <property type="protein sequence ID" value="KAK0645035.1"/>
    <property type="molecule type" value="Genomic_DNA"/>
</dbReference>
<feature type="region of interest" description="Disordered" evidence="1">
    <location>
        <begin position="65"/>
        <end position="143"/>
    </location>
</feature>
<dbReference type="Proteomes" id="UP001175001">
    <property type="component" value="Unassembled WGS sequence"/>
</dbReference>
<accession>A0AA40CNG0</accession>
<proteinExistence type="predicted"/>
<protein>
    <submittedName>
        <fullName evidence="2">Uncharacterized protein</fullName>
    </submittedName>
</protein>
<gene>
    <name evidence="2" type="ORF">DIS24_g8283</name>
</gene>
<evidence type="ECO:0000313" key="3">
    <source>
        <dbReference type="Proteomes" id="UP001175001"/>
    </source>
</evidence>
<keyword evidence="3" id="KW-1185">Reference proteome</keyword>
<sequence>MADGKAASGWTDEMKMVFLIHLFDSGAATIDWSKATLPPGKKISAVKMMMRRLADSYRPQLDKLAAGGEVGEEPNNAKYPKASTKKKAAKGKKGEEVAAESDGEDELGHDDNTTKARSRASRTKATNTNGDEDESDKRGRKKT</sequence>
<comment type="caution">
    <text evidence="2">The sequence shown here is derived from an EMBL/GenBank/DDBJ whole genome shotgun (WGS) entry which is preliminary data.</text>
</comment>
<feature type="compositionally biased region" description="Acidic residues" evidence="1">
    <location>
        <begin position="97"/>
        <end position="108"/>
    </location>
</feature>
<evidence type="ECO:0000313" key="2">
    <source>
        <dbReference type="EMBL" id="KAK0645035.1"/>
    </source>
</evidence>
<organism evidence="2 3">
    <name type="scientific">Lasiodiplodia hormozganensis</name>
    <dbReference type="NCBI Taxonomy" id="869390"/>
    <lineage>
        <taxon>Eukaryota</taxon>
        <taxon>Fungi</taxon>
        <taxon>Dikarya</taxon>
        <taxon>Ascomycota</taxon>
        <taxon>Pezizomycotina</taxon>
        <taxon>Dothideomycetes</taxon>
        <taxon>Dothideomycetes incertae sedis</taxon>
        <taxon>Botryosphaeriales</taxon>
        <taxon>Botryosphaeriaceae</taxon>
        <taxon>Lasiodiplodia</taxon>
    </lineage>
</organism>
<dbReference type="AlphaFoldDB" id="A0AA40CNG0"/>
<name>A0AA40CNG0_9PEZI</name>
<evidence type="ECO:0000256" key="1">
    <source>
        <dbReference type="SAM" id="MobiDB-lite"/>
    </source>
</evidence>